<feature type="region of interest" description="Disordered" evidence="3">
    <location>
        <begin position="498"/>
        <end position="522"/>
    </location>
</feature>
<keyword evidence="6" id="KW-1185">Reference proteome</keyword>
<evidence type="ECO:0000256" key="4">
    <source>
        <dbReference type="SAM" id="Phobius"/>
    </source>
</evidence>
<dbReference type="Pfam" id="PF03323">
    <property type="entry name" value="GerA"/>
    <property type="match status" value="1"/>
</dbReference>
<name>A0A7W5FPW1_9BACL</name>
<accession>A0A7W5FPW1</accession>
<feature type="transmembrane region" description="Helical" evidence="4">
    <location>
        <begin position="405"/>
        <end position="423"/>
    </location>
</feature>
<dbReference type="GO" id="GO:0016020">
    <property type="term" value="C:membrane"/>
    <property type="evidence" value="ECO:0007669"/>
    <property type="project" value="InterPro"/>
</dbReference>
<reference evidence="5 6" key="1">
    <citation type="submission" date="2020-08" db="EMBL/GenBank/DDBJ databases">
        <title>Genomic Encyclopedia of Type Strains, Phase III (KMG-III): the genomes of soil and plant-associated and newly described type strains.</title>
        <authorList>
            <person name="Whitman W."/>
        </authorList>
    </citation>
    <scope>NUCLEOTIDE SEQUENCE [LARGE SCALE GENOMIC DNA]</scope>
    <source>
        <strain evidence="5 6">CECT 5862</strain>
    </source>
</reference>
<dbReference type="Proteomes" id="UP000570361">
    <property type="component" value="Unassembled WGS sequence"/>
</dbReference>
<evidence type="ECO:0000256" key="1">
    <source>
        <dbReference type="ARBA" id="ARBA00005278"/>
    </source>
</evidence>
<dbReference type="AlphaFoldDB" id="A0A7W5FPW1"/>
<sequence length="522" mass="56812">MFFNNSNRSRSTLDEHKGDTQAAQAPKQIAASLESNIAYIVQMLGDSPDIVIRRFEIGADKRQVAAIYTDGITDKQTVSQFILQSLMSDDSFDPAPGQSLLDYVLARTLAISEICAKSDWDGILLALLSGDTIIFIEGCTDALCGDTKGGEQRAVTEPSTQVVVRGPKEAFTESIGTNVALVRRKIKSPNIRLEAYKIGSITQTNVAIMYLEGKADPSCVKTIRDRIHRLSVETLEGSEHLEELLSDQRKTAFPTIMNTERPDMVTRNLLDGRITIFIDGTPFTLIAPFTFFKGLISAEDYYQRPESAFAVQALRYAALIIALFGPSIYIAAITFHQEMIPTPLLLSLASQRESVPFPAFLEAFLMEVTFEVIREAGIRMPRAIGQAVSIVGALVLGQAAVEAGIISSAMVIVVALTGISSFANPSYNLATTIRIIRFTMMVAAAIFGFYGIAIFSIFLIGHMCGLQSLGIPYMSIRYPYVPEEERYTLYGLRLGAGGTHAQGQAAPQSSEAPGKTTDGSDP</sequence>
<dbReference type="InterPro" id="IPR004995">
    <property type="entry name" value="Spore_Ger"/>
</dbReference>
<feature type="transmembrane region" description="Helical" evidence="4">
    <location>
        <begin position="435"/>
        <end position="460"/>
    </location>
</feature>
<feature type="transmembrane region" description="Helical" evidence="4">
    <location>
        <begin position="313"/>
        <end position="335"/>
    </location>
</feature>
<dbReference type="InterPro" id="IPR050768">
    <property type="entry name" value="UPF0353/GerABKA_families"/>
</dbReference>
<organism evidence="5 6">
    <name type="scientific">Paenibacillus phyllosphaerae</name>
    <dbReference type="NCBI Taxonomy" id="274593"/>
    <lineage>
        <taxon>Bacteria</taxon>
        <taxon>Bacillati</taxon>
        <taxon>Bacillota</taxon>
        <taxon>Bacilli</taxon>
        <taxon>Bacillales</taxon>
        <taxon>Paenibacillaceae</taxon>
        <taxon>Paenibacillus</taxon>
    </lineage>
</organism>
<dbReference type="PANTHER" id="PTHR22550">
    <property type="entry name" value="SPORE GERMINATION PROTEIN"/>
    <property type="match status" value="1"/>
</dbReference>
<evidence type="ECO:0000256" key="3">
    <source>
        <dbReference type="SAM" id="MobiDB-lite"/>
    </source>
</evidence>
<evidence type="ECO:0000256" key="2">
    <source>
        <dbReference type="ARBA" id="ARBA00023136"/>
    </source>
</evidence>
<evidence type="ECO:0000313" key="6">
    <source>
        <dbReference type="Proteomes" id="UP000570361"/>
    </source>
</evidence>
<evidence type="ECO:0000313" key="5">
    <source>
        <dbReference type="EMBL" id="MBB3112795.1"/>
    </source>
</evidence>
<dbReference type="PIRSF" id="PIRSF005690">
    <property type="entry name" value="GerBA"/>
    <property type="match status" value="1"/>
</dbReference>
<feature type="region of interest" description="Disordered" evidence="3">
    <location>
        <begin position="1"/>
        <end position="25"/>
    </location>
</feature>
<feature type="compositionally biased region" description="Polar residues" evidence="3">
    <location>
        <begin position="1"/>
        <end position="10"/>
    </location>
</feature>
<proteinExistence type="inferred from homology"/>
<protein>
    <submittedName>
        <fullName evidence="5">Spore germination protein KA</fullName>
    </submittedName>
</protein>
<keyword evidence="4" id="KW-1133">Transmembrane helix</keyword>
<dbReference type="PANTHER" id="PTHR22550:SF5">
    <property type="entry name" value="LEUCINE ZIPPER PROTEIN 4"/>
    <property type="match status" value="1"/>
</dbReference>
<comment type="similarity">
    <text evidence="1">Belongs to the GerABKA family.</text>
</comment>
<keyword evidence="2 4" id="KW-0472">Membrane</keyword>
<comment type="caution">
    <text evidence="5">The sequence shown here is derived from an EMBL/GenBank/DDBJ whole genome shotgun (WGS) entry which is preliminary data.</text>
</comment>
<dbReference type="GO" id="GO:0009847">
    <property type="term" value="P:spore germination"/>
    <property type="evidence" value="ECO:0007669"/>
    <property type="project" value="InterPro"/>
</dbReference>
<dbReference type="EMBL" id="JACHXK010000014">
    <property type="protein sequence ID" value="MBB3112795.1"/>
    <property type="molecule type" value="Genomic_DNA"/>
</dbReference>
<keyword evidence="4" id="KW-0812">Transmembrane</keyword>
<gene>
    <name evidence="5" type="ORF">FHS18_004897</name>
</gene>
<dbReference type="RefSeq" id="WP_183602903.1">
    <property type="nucleotide sequence ID" value="NZ_JACHXK010000014.1"/>
</dbReference>